<dbReference type="Pfam" id="PF13185">
    <property type="entry name" value="GAF_2"/>
    <property type="match status" value="1"/>
</dbReference>
<evidence type="ECO:0000313" key="8">
    <source>
        <dbReference type="Proteomes" id="UP000006222"/>
    </source>
</evidence>
<dbReference type="PROSITE" id="PS00676">
    <property type="entry name" value="SIGMA54_INTERACT_2"/>
    <property type="match status" value="1"/>
</dbReference>
<dbReference type="InterPro" id="IPR025944">
    <property type="entry name" value="Sigma_54_int_dom_CS"/>
</dbReference>
<dbReference type="PANTHER" id="PTHR32071:SF57">
    <property type="entry name" value="C4-DICARBOXYLATE TRANSPORT TRANSCRIPTIONAL REGULATORY PROTEIN DCTD"/>
    <property type="match status" value="1"/>
</dbReference>
<dbReference type="EMBL" id="AFAR01000171">
    <property type="protein sequence ID" value="EGF26824.1"/>
    <property type="molecule type" value="Genomic_DNA"/>
</dbReference>
<dbReference type="InterPro" id="IPR058031">
    <property type="entry name" value="AAA_lid_NorR"/>
</dbReference>
<dbReference type="InterPro" id="IPR009057">
    <property type="entry name" value="Homeodomain-like_sf"/>
</dbReference>
<dbReference type="Gene3D" id="3.30.450.40">
    <property type="match status" value="1"/>
</dbReference>
<reference evidence="7 8" key="1">
    <citation type="journal article" date="2013" name="Mar. Genomics">
        <title>Expression of sulfatases in Rhodopirellula baltica and the diversity of sulfatases in the genus Rhodopirellula.</title>
        <authorList>
            <person name="Wegner C.E."/>
            <person name="Richter-Heitmann T."/>
            <person name="Klindworth A."/>
            <person name="Klockow C."/>
            <person name="Richter M."/>
            <person name="Achstetter T."/>
            <person name="Glockner F.O."/>
            <person name="Harder J."/>
        </authorList>
    </citation>
    <scope>NUCLEOTIDE SEQUENCE [LARGE SCALE GENOMIC DNA]</scope>
    <source>
        <strain evidence="7 8">WH47</strain>
    </source>
</reference>
<dbReference type="GO" id="GO:0043565">
    <property type="term" value="F:sequence-specific DNA binding"/>
    <property type="evidence" value="ECO:0007669"/>
    <property type="project" value="InterPro"/>
</dbReference>
<protein>
    <submittedName>
        <fullName evidence="7">Transcriptional regulator, NifA subfamily, Fis Family</fullName>
    </submittedName>
</protein>
<dbReference type="Pfam" id="PF02954">
    <property type="entry name" value="HTH_8"/>
    <property type="match status" value="1"/>
</dbReference>
<evidence type="ECO:0000256" key="2">
    <source>
        <dbReference type="ARBA" id="ARBA00022840"/>
    </source>
</evidence>
<evidence type="ECO:0000256" key="4">
    <source>
        <dbReference type="ARBA" id="ARBA00023125"/>
    </source>
</evidence>
<dbReference type="GO" id="GO:0006355">
    <property type="term" value="P:regulation of DNA-templated transcription"/>
    <property type="evidence" value="ECO:0007669"/>
    <property type="project" value="InterPro"/>
</dbReference>
<dbReference type="InterPro" id="IPR003018">
    <property type="entry name" value="GAF"/>
</dbReference>
<dbReference type="RefSeq" id="WP_007327144.1">
    <property type="nucleotide sequence ID" value="NZ_AFAR01000171.1"/>
</dbReference>
<dbReference type="AlphaFoldDB" id="F2AU33"/>
<dbReference type="InterPro" id="IPR002197">
    <property type="entry name" value="HTH_Fis"/>
</dbReference>
<keyword evidence="5" id="KW-0804">Transcription</keyword>
<dbReference type="Gene3D" id="1.10.8.60">
    <property type="match status" value="1"/>
</dbReference>
<dbReference type="PROSITE" id="PS50045">
    <property type="entry name" value="SIGMA54_INTERACT_4"/>
    <property type="match status" value="1"/>
</dbReference>
<feature type="domain" description="Sigma-54 factor interaction" evidence="6">
    <location>
        <begin position="396"/>
        <end position="625"/>
    </location>
</feature>
<evidence type="ECO:0000256" key="3">
    <source>
        <dbReference type="ARBA" id="ARBA00023015"/>
    </source>
</evidence>
<evidence type="ECO:0000256" key="5">
    <source>
        <dbReference type="ARBA" id="ARBA00023163"/>
    </source>
</evidence>
<evidence type="ECO:0000313" key="7">
    <source>
        <dbReference type="EMBL" id="EGF26824.1"/>
    </source>
</evidence>
<dbReference type="Gene3D" id="1.10.10.60">
    <property type="entry name" value="Homeodomain-like"/>
    <property type="match status" value="1"/>
</dbReference>
<dbReference type="SUPFAM" id="SSF52540">
    <property type="entry name" value="P-loop containing nucleoside triphosphate hydrolases"/>
    <property type="match status" value="1"/>
</dbReference>
<dbReference type="InterPro" id="IPR003593">
    <property type="entry name" value="AAA+_ATPase"/>
</dbReference>
<keyword evidence="1" id="KW-0547">Nucleotide-binding</keyword>
<dbReference type="Pfam" id="PF25601">
    <property type="entry name" value="AAA_lid_14"/>
    <property type="match status" value="1"/>
</dbReference>
<dbReference type="SMART" id="SM00382">
    <property type="entry name" value="AAA"/>
    <property type="match status" value="1"/>
</dbReference>
<keyword evidence="2" id="KW-0067">ATP-binding</keyword>
<dbReference type="SUPFAM" id="SSF46689">
    <property type="entry name" value="Homeodomain-like"/>
    <property type="match status" value="1"/>
</dbReference>
<dbReference type="Pfam" id="PF00158">
    <property type="entry name" value="Sigma54_activat"/>
    <property type="match status" value="1"/>
</dbReference>
<sequence length="710" mass="76607">MNIIAAVSKTDKPTFFSGHRSVIGYSSLNVVKANSTMDRSQSVLPPHVSSATAEASMTHGNALTSFMPVLLGLVGNQASLRGGVVSQVQDRWQPTFWTGDRWGQAESLASQAVADDQFVTADGFAGLSIPIAPGADMATSAGRGPGSAGAGAATGDLGSGQDILPGVGSDAIVLSIDGKPADSDTLKMLATALGRFLWLQRNHQNDARRLWQTSKMLQHAAVWQQLDSDAQLLASMADCACEVLNCERATIFLWDKRTKKLIGRPAIGIEGGVLEVEDNAGIVGEALHSGSPRWWSAGGTDEGRVNRRIDQAQNFTTRSLLAVPMVNSRDQVIGVFEGINARPGDHRNESFDAADVRTLTELAMHASIAIDSYRTRTDLTETRDRLVEQAAQSKPLIGNHHSIQEIRRNATKVAPTDLSVLVLGSNGTGKEVLAQHIHYQSERRNGPFVAVNCAALVETLLESELFGHEKGAFTDASDTRVGKFELANGGTLFLDEVGDMSAGGQAKLLRVLEEKVVVRVGGSRPIPVDVRVIAATNQPLQELISAKRFREDLFFRLNVVSLTLPPLSHRGDDVMELAEHFLVDFCRQIGRAVPTFAASARDAMLSHDWPGNVRELRNTVERICYLTTTDVVEASDLMMSPSATRASTVSPTMDDVDGNLNSATREFQIQHIERLIASCGGNMTEAAGKLGLHRSNLYRKMRQLGMPTSS</sequence>
<proteinExistence type="predicted"/>
<keyword evidence="4" id="KW-0238">DNA-binding</keyword>
<dbReference type="PROSITE" id="PS00688">
    <property type="entry name" value="SIGMA54_INTERACT_3"/>
    <property type="match status" value="1"/>
</dbReference>
<dbReference type="CDD" id="cd00009">
    <property type="entry name" value="AAA"/>
    <property type="match status" value="1"/>
</dbReference>
<dbReference type="Gene3D" id="3.40.50.300">
    <property type="entry name" value="P-loop containing nucleotide triphosphate hydrolases"/>
    <property type="match status" value="1"/>
</dbReference>
<dbReference type="PRINTS" id="PR01590">
    <property type="entry name" value="HTHFIS"/>
</dbReference>
<dbReference type="InterPro" id="IPR002078">
    <property type="entry name" value="Sigma_54_int"/>
</dbReference>
<dbReference type="SUPFAM" id="SSF55781">
    <property type="entry name" value="GAF domain-like"/>
    <property type="match status" value="1"/>
</dbReference>
<keyword evidence="3" id="KW-0805">Transcription regulation</keyword>
<evidence type="ECO:0000259" key="6">
    <source>
        <dbReference type="PROSITE" id="PS50045"/>
    </source>
</evidence>
<name>F2AU33_RHOBT</name>
<gene>
    <name evidence="7" type="ORF">RBWH47_04997</name>
</gene>
<organism evidence="7 8">
    <name type="scientific">Rhodopirellula baltica WH47</name>
    <dbReference type="NCBI Taxonomy" id="991778"/>
    <lineage>
        <taxon>Bacteria</taxon>
        <taxon>Pseudomonadati</taxon>
        <taxon>Planctomycetota</taxon>
        <taxon>Planctomycetia</taxon>
        <taxon>Pirellulales</taxon>
        <taxon>Pirellulaceae</taxon>
        <taxon>Rhodopirellula</taxon>
    </lineage>
</organism>
<dbReference type="Proteomes" id="UP000006222">
    <property type="component" value="Unassembled WGS sequence"/>
</dbReference>
<evidence type="ECO:0000256" key="1">
    <source>
        <dbReference type="ARBA" id="ARBA00022741"/>
    </source>
</evidence>
<dbReference type="InterPro" id="IPR027417">
    <property type="entry name" value="P-loop_NTPase"/>
</dbReference>
<comment type="caution">
    <text evidence="7">The sequence shown here is derived from an EMBL/GenBank/DDBJ whole genome shotgun (WGS) entry which is preliminary data.</text>
</comment>
<dbReference type="GO" id="GO:0005524">
    <property type="term" value="F:ATP binding"/>
    <property type="evidence" value="ECO:0007669"/>
    <property type="project" value="UniProtKB-KW"/>
</dbReference>
<dbReference type="PANTHER" id="PTHR32071">
    <property type="entry name" value="TRANSCRIPTIONAL REGULATORY PROTEIN"/>
    <property type="match status" value="1"/>
</dbReference>
<dbReference type="FunFam" id="3.40.50.300:FF:000006">
    <property type="entry name" value="DNA-binding transcriptional regulator NtrC"/>
    <property type="match status" value="1"/>
</dbReference>
<accession>F2AU33</accession>
<dbReference type="PATRIC" id="fig|991778.3.peg.3433"/>
<dbReference type="InterPro" id="IPR025943">
    <property type="entry name" value="Sigma_54_int_dom_ATP-bd_2"/>
</dbReference>
<dbReference type="InterPro" id="IPR029016">
    <property type="entry name" value="GAF-like_dom_sf"/>
</dbReference>
<dbReference type="SMART" id="SM00065">
    <property type="entry name" value="GAF"/>
    <property type="match status" value="1"/>
</dbReference>